<accession>A0A9W4S9I5</accession>
<evidence type="ECO:0000256" key="3">
    <source>
        <dbReference type="ARBA" id="ARBA00022741"/>
    </source>
</evidence>
<evidence type="ECO:0000259" key="7">
    <source>
        <dbReference type="PROSITE" id="PS51722"/>
    </source>
</evidence>
<dbReference type="InterPro" id="IPR004161">
    <property type="entry name" value="EFTu-like_2"/>
</dbReference>
<dbReference type="GO" id="GO:0003924">
    <property type="term" value="F:GTPase activity"/>
    <property type="evidence" value="ECO:0007669"/>
    <property type="project" value="InterPro"/>
</dbReference>
<reference evidence="8" key="1">
    <citation type="submission" date="2022-08" db="EMBL/GenBank/DDBJ databases">
        <authorList>
            <person name="Kallberg Y."/>
            <person name="Tangrot J."/>
            <person name="Rosling A."/>
        </authorList>
    </citation>
    <scope>NUCLEOTIDE SEQUENCE</scope>
    <source>
        <strain evidence="8">Wild A</strain>
    </source>
</reference>
<dbReference type="Gene3D" id="3.40.50.300">
    <property type="entry name" value="P-loop containing nucleotide triphosphate hydrolases"/>
    <property type="match status" value="1"/>
</dbReference>
<dbReference type="PROSITE" id="PS51722">
    <property type="entry name" value="G_TR_2"/>
    <property type="match status" value="1"/>
</dbReference>
<gene>
    <name evidence="8" type="ORF">FWILDA_LOCUS188</name>
</gene>
<feature type="domain" description="Tr-type G" evidence="7">
    <location>
        <begin position="1"/>
        <end position="115"/>
    </location>
</feature>
<dbReference type="PANTHER" id="PTHR43721:SF22">
    <property type="entry name" value="ELONGATION FACTOR TU, MITOCHONDRIAL"/>
    <property type="match status" value="1"/>
</dbReference>
<dbReference type="Pfam" id="PF00009">
    <property type="entry name" value="GTP_EFTU"/>
    <property type="match status" value="1"/>
</dbReference>
<dbReference type="InterPro" id="IPR009000">
    <property type="entry name" value="Transl_B-barrel_sf"/>
</dbReference>
<dbReference type="InterPro" id="IPR000795">
    <property type="entry name" value="T_Tr_GTP-bd_dom"/>
</dbReference>
<keyword evidence="4" id="KW-0251">Elongation factor</keyword>
<evidence type="ECO:0000256" key="5">
    <source>
        <dbReference type="ARBA" id="ARBA00022917"/>
    </source>
</evidence>
<dbReference type="SUPFAM" id="SSF50465">
    <property type="entry name" value="EF-Tu/eEF-1alpha/eIF2-gamma C-terminal domain"/>
    <property type="match status" value="1"/>
</dbReference>
<dbReference type="GO" id="GO:0003746">
    <property type="term" value="F:translation elongation factor activity"/>
    <property type="evidence" value="ECO:0007669"/>
    <property type="project" value="UniProtKB-KW"/>
</dbReference>
<dbReference type="EMBL" id="CAMKVN010000012">
    <property type="protein sequence ID" value="CAI2161717.1"/>
    <property type="molecule type" value="Genomic_DNA"/>
</dbReference>
<sequence length="309" mass="34066">MITGAAQMDGAILILSAQDGSKEQTKEHLLLAKQIGIEYLVVFLNKVDMVSDLEEIDLVKEEIKEDLRKAGYDAEKIPIIGGSALCALEGRNPEMGEEKISDLLDAIDNYIPTPQRNVDAPFKMYIKDIISITGQGTVVTGDVEQGVLKRGQEVEISGLGNETIKTVATSIEMHKKELEEARAGDDVGIKLRGVKKEQITRGQLLSVAIKGTKIKTYNKFFATAYILSREERGRHTNFRDGYRPQFYLAATDVTGTIELKDKSQEVAPGSTVEFTVNLIKPLAIEKNEKFIIREGGHTVGQGTILETLE</sequence>
<keyword evidence="6" id="KW-0342">GTP-binding</keyword>
<evidence type="ECO:0000313" key="9">
    <source>
        <dbReference type="Proteomes" id="UP001153678"/>
    </source>
</evidence>
<evidence type="ECO:0000256" key="6">
    <source>
        <dbReference type="ARBA" id="ARBA00023134"/>
    </source>
</evidence>
<evidence type="ECO:0000256" key="2">
    <source>
        <dbReference type="ARBA" id="ARBA00017898"/>
    </source>
</evidence>
<dbReference type="SUPFAM" id="SSF50447">
    <property type="entry name" value="Translation proteins"/>
    <property type="match status" value="1"/>
</dbReference>
<dbReference type="InterPro" id="IPR009001">
    <property type="entry name" value="Transl_elong_EF1A/Init_IF2_C"/>
</dbReference>
<comment type="similarity">
    <text evidence="1">Belongs to the TRAFAC class translation factor GTPase superfamily. Classic translation factor GTPase family. EF-Tu/EF-1A subfamily.</text>
</comment>
<dbReference type="Proteomes" id="UP001153678">
    <property type="component" value="Unassembled WGS sequence"/>
</dbReference>
<keyword evidence="5" id="KW-0648">Protein biosynthesis</keyword>
<evidence type="ECO:0000313" key="8">
    <source>
        <dbReference type="EMBL" id="CAI2161717.1"/>
    </source>
</evidence>
<dbReference type="Pfam" id="PF03143">
    <property type="entry name" value="GTP_EFTU_D3"/>
    <property type="match status" value="1"/>
</dbReference>
<dbReference type="FunFam" id="2.40.30.10:FF:000001">
    <property type="entry name" value="Elongation factor Tu"/>
    <property type="match status" value="1"/>
</dbReference>
<dbReference type="InterPro" id="IPR050055">
    <property type="entry name" value="EF-Tu_GTPase"/>
</dbReference>
<dbReference type="AlphaFoldDB" id="A0A9W4S9I5"/>
<dbReference type="InterPro" id="IPR004160">
    <property type="entry name" value="Transl_elong_EFTu/EF1A_C"/>
</dbReference>
<dbReference type="SUPFAM" id="SSF52540">
    <property type="entry name" value="P-loop containing nucleoside triphosphate hydrolases"/>
    <property type="match status" value="1"/>
</dbReference>
<proteinExistence type="inferred from homology"/>
<dbReference type="PRINTS" id="PR00315">
    <property type="entry name" value="ELONGATNFCT"/>
</dbReference>
<comment type="caution">
    <text evidence="8">The sequence shown here is derived from an EMBL/GenBank/DDBJ whole genome shotgun (WGS) entry which is preliminary data.</text>
</comment>
<evidence type="ECO:0000256" key="4">
    <source>
        <dbReference type="ARBA" id="ARBA00022768"/>
    </source>
</evidence>
<name>A0A9W4S9I5_9GLOM</name>
<dbReference type="OrthoDB" id="2067at2759"/>
<dbReference type="InterPro" id="IPR027417">
    <property type="entry name" value="P-loop_NTPase"/>
</dbReference>
<organism evidence="8 9">
    <name type="scientific">Funneliformis geosporum</name>
    <dbReference type="NCBI Taxonomy" id="1117311"/>
    <lineage>
        <taxon>Eukaryota</taxon>
        <taxon>Fungi</taxon>
        <taxon>Fungi incertae sedis</taxon>
        <taxon>Mucoromycota</taxon>
        <taxon>Glomeromycotina</taxon>
        <taxon>Glomeromycetes</taxon>
        <taxon>Glomerales</taxon>
        <taxon>Glomeraceae</taxon>
        <taxon>Funneliformis</taxon>
    </lineage>
</organism>
<dbReference type="PANTHER" id="PTHR43721">
    <property type="entry name" value="ELONGATION FACTOR TU-RELATED"/>
    <property type="match status" value="1"/>
</dbReference>
<keyword evidence="3" id="KW-0547">Nucleotide-binding</keyword>
<protein>
    <recommendedName>
        <fullName evidence="2">Elongation factor Tu, mitochondrial</fullName>
    </recommendedName>
</protein>
<dbReference type="GO" id="GO:0005525">
    <property type="term" value="F:GTP binding"/>
    <property type="evidence" value="ECO:0007669"/>
    <property type="project" value="UniProtKB-KW"/>
</dbReference>
<dbReference type="Pfam" id="PF03144">
    <property type="entry name" value="GTP_EFTU_D2"/>
    <property type="match status" value="1"/>
</dbReference>
<evidence type="ECO:0000256" key="1">
    <source>
        <dbReference type="ARBA" id="ARBA00007249"/>
    </source>
</evidence>
<keyword evidence="9" id="KW-1185">Reference proteome</keyword>
<dbReference type="Gene3D" id="2.40.30.10">
    <property type="entry name" value="Translation factors"/>
    <property type="match status" value="2"/>
</dbReference>